<evidence type="ECO:0008006" key="4">
    <source>
        <dbReference type="Google" id="ProtNLM"/>
    </source>
</evidence>
<feature type="chain" id="PRO_5045266822" description="Outer membrane lipoprotein-sorting protein" evidence="1">
    <location>
        <begin position="22"/>
        <end position="242"/>
    </location>
</feature>
<dbReference type="RefSeq" id="WP_283415571.1">
    <property type="nucleotide sequence ID" value="NZ_FXUO01000002.1"/>
</dbReference>
<dbReference type="Proteomes" id="UP001158050">
    <property type="component" value="Unassembled WGS sequence"/>
</dbReference>
<evidence type="ECO:0000256" key="1">
    <source>
        <dbReference type="SAM" id="SignalP"/>
    </source>
</evidence>
<proteinExistence type="predicted"/>
<feature type="signal peptide" evidence="1">
    <location>
        <begin position="1"/>
        <end position="21"/>
    </location>
</feature>
<protein>
    <recommendedName>
        <fullName evidence="4">Outer membrane lipoprotein-sorting protein</fullName>
    </recommendedName>
</protein>
<name>A0ABY1R267_9FLAO</name>
<reference evidence="2 3" key="1">
    <citation type="submission" date="2017-05" db="EMBL/GenBank/DDBJ databases">
        <authorList>
            <person name="Varghese N."/>
            <person name="Submissions S."/>
        </authorList>
    </citation>
    <scope>NUCLEOTIDE SEQUENCE [LARGE SCALE GENOMIC DNA]</scope>
    <source>
        <strain evidence="2 3">DSM 18015</strain>
    </source>
</reference>
<evidence type="ECO:0000313" key="3">
    <source>
        <dbReference type="Proteomes" id="UP001158050"/>
    </source>
</evidence>
<dbReference type="Pfam" id="PF11306">
    <property type="entry name" value="DUF3108"/>
    <property type="match status" value="1"/>
</dbReference>
<evidence type="ECO:0000313" key="2">
    <source>
        <dbReference type="EMBL" id="SMP89621.1"/>
    </source>
</evidence>
<accession>A0ABY1R267</accession>
<dbReference type="InterPro" id="IPR021457">
    <property type="entry name" value="DUF3108"/>
</dbReference>
<gene>
    <name evidence="2" type="ORF">SAMN05421679_10245</name>
</gene>
<comment type="caution">
    <text evidence="2">The sequence shown here is derived from an EMBL/GenBank/DDBJ whole genome shotgun (WGS) entry which is preliminary data.</text>
</comment>
<organism evidence="2 3">
    <name type="scientific">Epilithonimonas pallida</name>
    <dbReference type="NCBI Taxonomy" id="373671"/>
    <lineage>
        <taxon>Bacteria</taxon>
        <taxon>Pseudomonadati</taxon>
        <taxon>Bacteroidota</taxon>
        <taxon>Flavobacteriia</taxon>
        <taxon>Flavobacteriales</taxon>
        <taxon>Weeksellaceae</taxon>
        <taxon>Chryseobacterium group</taxon>
        <taxon>Epilithonimonas</taxon>
    </lineage>
</organism>
<dbReference type="EMBL" id="FXUO01000002">
    <property type="protein sequence ID" value="SMP89621.1"/>
    <property type="molecule type" value="Genomic_DNA"/>
</dbReference>
<sequence length="242" mass="28005">MTTKLSLFAILFSMMTSIVYAQDVFQTPAHNNIDHSLVKDETYKMKWFAVKDTAKIEIGEVSTQISKKEKTLSVTTTVTMKNQPDWVDESVSEIKNFQPVKHTSYNMQRDIELNFAKTNVTGFYLDKADNNKITINETVKNDYFDSNLYPQLIRWMPLKQGYKTEISIFDYNPKTAIGVIKAYVLDAKQDKLNHIDVWVVTATDDISSKQAVSKYYIDMKTRDILKQEINIGPRKMLMERAK</sequence>
<keyword evidence="1" id="KW-0732">Signal</keyword>
<keyword evidence="3" id="KW-1185">Reference proteome</keyword>